<dbReference type="InParanoid" id="G0EHI2"/>
<feature type="transmembrane region" description="Helical" evidence="1">
    <location>
        <begin position="60"/>
        <end position="79"/>
    </location>
</feature>
<dbReference type="GeneID" id="11139156"/>
<keyword evidence="1" id="KW-0472">Membrane</keyword>
<dbReference type="InterPro" id="IPR052348">
    <property type="entry name" value="Metallopeptidase_M50B"/>
</dbReference>
<dbReference type="AlphaFoldDB" id="G0EHI2"/>
<dbReference type="STRING" id="694429.Pyrfu_0688"/>
<reference evidence="2 3" key="1">
    <citation type="journal article" date="2011" name="Stand. Genomic Sci.">
        <title>Complete genome sequence of the hyperthermophilic chemolithoautotroph Pyrolobus fumarii type strain (1A).</title>
        <authorList>
            <person name="Anderson I."/>
            <person name="Goker M."/>
            <person name="Nolan M."/>
            <person name="Lucas S."/>
            <person name="Hammon N."/>
            <person name="Deshpande S."/>
            <person name="Cheng J.F."/>
            <person name="Tapia R."/>
            <person name="Han C."/>
            <person name="Goodwin L."/>
            <person name="Pitluck S."/>
            <person name="Huntemann M."/>
            <person name="Liolios K."/>
            <person name="Ivanova N."/>
            <person name="Pagani I."/>
            <person name="Mavromatis K."/>
            <person name="Ovchinikova G."/>
            <person name="Pati A."/>
            <person name="Chen A."/>
            <person name="Palaniappan K."/>
            <person name="Land M."/>
            <person name="Hauser L."/>
            <person name="Brambilla E.M."/>
            <person name="Huber H."/>
            <person name="Yasawong M."/>
            <person name="Rohde M."/>
            <person name="Spring S."/>
            <person name="Abt B."/>
            <person name="Sikorski J."/>
            <person name="Wirth R."/>
            <person name="Detter J.C."/>
            <person name="Woyke T."/>
            <person name="Bristow J."/>
            <person name="Eisen J.A."/>
            <person name="Markowitz V."/>
            <person name="Hugenholtz P."/>
            <person name="Kyrpides N.C."/>
            <person name="Klenk H.P."/>
            <person name="Lapidus A."/>
        </authorList>
    </citation>
    <scope>NUCLEOTIDE SEQUENCE [LARGE SCALE GENOMIC DNA]</scope>
    <source>
        <strain evidence="3">DSM 11204 / 1A</strain>
    </source>
</reference>
<accession>G0EHI2</accession>
<organism evidence="2 3">
    <name type="scientific">Pyrolobus fumarii (strain DSM 11204 / 1A)</name>
    <dbReference type="NCBI Taxonomy" id="694429"/>
    <lineage>
        <taxon>Archaea</taxon>
        <taxon>Thermoproteota</taxon>
        <taxon>Thermoprotei</taxon>
        <taxon>Desulfurococcales</taxon>
        <taxon>Pyrodictiaceae</taxon>
        <taxon>Pyrolobus</taxon>
    </lineage>
</organism>
<gene>
    <name evidence="2" type="ordered locus">Pyrfu_0688</name>
</gene>
<feature type="transmembrane region" description="Helical" evidence="1">
    <location>
        <begin position="200"/>
        <end position="217"/>
    </location>
</feature>
<name>G0EHI2_PYRF1</name>
<proteinExistence type="predicted"/>
<dbReference type="HOGENOM" id="CLU_099718_0_0_2"/>
<feature type="transmembrane region" description="Helical" evidence="1">
    <location>
        <begin position="167"/>
        <end position="188"/>
    </location>
</feature>
<keyword evidence="1" id="KW-1133">Transmembrane helix</keyword>
<protein>
    <submittedName>
        <fullName evidence="2">Peptidase M50</fullName>
    </submittedName>
</protein>
<sequence>MSRIAMVVSLGVYPWPRWGAARSQSIDLGSSWLNLIVAALAAAFALLGPRLVTPYILHDYYALGVLAGALAGFILHEYAHERTAYRYGCWARFMLHPLGFALTILSGLIPAIVIIAPGAVSVACPSWGWGSSAKGEERIAAAGIKVNIALAIMAALAAMVVHMPWRWFALGAAEINAWIAVFNLLPIPPLDGWRLARLNPVKWLLLLLAAVIAWLLVG</sequence>
<dbReference type="RefSeq" id="WP_014026234.1">
    <property type="nucleotide sequence ID" value="NC_015931.1"/>
</dbReference>
<dbReference type="OrthoDB" id="86131at2157"/>
<keyword evidence="3" id="KW-1185">Reference proteome</keyword>
<evidence type="ECO:0000256" key="1">
    <source>
        <dbReference type="SAM" id="Phobius"/>
    </source>
</evidence>
<evidence type="ECO:0000313" key="2">
    <source>
        <dbReference type="EMBL" id="AEM38557.1"/>
    </source>
</evidence>
<dbReference type="eggNOG" id="arCOG00614">
    <property type="taxonomic scope" value="Archaea"/>
</dbReference>
<feature type="transmembrane region" description="Helical" evidence="1">
    <location>
        <begin position="99"/>
        <end position="127"/>
    </location>
</feature>
<dbReference type="PANTHER" id="PTHR35864">
    <property type="entry name" value="ZINC METALLOPROTEASE MJ0611-RELATED"/>
    <property type="match status" value="1"/>
</dbReference>
<feature type="transmembrane region" description="Helical" evidence="1">
    <location>
        <begin position="139"/>
        <end position="161"/>
    </location>
</feature>
<evidence type="ECO:0000313" key="3">
    <source>
        <dbReference type="Proteomes" id="UP000001037"/>
    </source>
</evidence>
<dbReference type="PANTHER" id="PTHR35864:SF1">
    <property type="entry name" value="ZINC METALLOPROTEASE YWHC-RELATED"/>
    <property type="match status" value="1"/>
</dbReference>
<feature type="transmembrane region" description="Helical" evidence="1">
    <location>
        <begin position="29"/>
        <end position="48"/>
    </location>
</feature>
<dbReference type="Proteomes" id="UP000001037">
    <property type="component" value="Chromosome"/>
</dbReference>
<keyword evidence="1" id="KW-0812">Transmembrane</keyword>
<dbReference type="KEGG" id="pfm:Pyrfu_0688"/>
<dbReference type="EMBL" id="CP002838">
    <property type="protein sequence ID" value="AEM38557.1"/>
    <property type="molecule type" value="Genomic_DNA"/>
</dbReference>